<evidence type="ECO:0000256" key="5">
    <source>
        <dbReference type="ARBA" id="ARBA00024867"/>
    </source>
</evidence>
<feature type="domain" description="Response regulatory" evidence="8">
    <location>
        <begin position="3"/>
        <end position="116"/>
    </location>
</feature>
<dbReference type="InterPro" id="IPR036388">
    <property type="entry name" value="WH-like_DNA-bd_sf"/>
</dbReference>
<dbReference type="InterPro" id="IPR001867">
    <property type="entry name" value="OmpR/PhoB-type_DNA-bd"/>
</dbReference>
<protein>
    <recommendedName>
        <fullName evidence="1">Stage 0 sporulation protein A homolog</fullName>
    </recommendedName>
</protein>
<evidence type="ECO:0000256" key="7">
    <source>
        <dbReference type="PROSITE-ProRule" id="PRU01091"/>
    </source>
</evidence>
<dbReference type="STRING" id="29364.SAMN04487772_10742"/>
<dbReference type="OrthoDB" id="9790442at2"/>
<dbReference type="EMBL" id="FOHN01000007">
    <property type="protein sequence ID" value="SET03730.1"/>
    <property type="molecule type" value="Genomic_DNA"/>
</dbReference>
<dbReference type="PANTHER" id="PTHR48111">
    <property type="entry name" value="REGULATOR OF RPOS"/>
    <property type="match status" value="1"/>
</dbReference>
<dbReference type="GO" id="GO:0005829">
    <property type="term" value="C:cytosol"/>
    <property type="evidence" value="ECO:0007669"/>
    <property type="project" value="TreeGrafter"/>
</dbReference>
<reference evidence="10 11" key="1">
    <citation type="submission" date="2016-10" db="EMBL/GenBank/DDBJ databases">
        <authorList>
            <person name="de Groot N.N."/>
        </authorList>
    </citation>
    <scope>NUCLEOTIDE SEQUENCE [LARGE SCALE GENOMIC DNA]</scope>
    <source>
        <strain evidence="10 11">DSM 1801</strain>
    </source>
</reference>
<keyword evidence="6" id="KW-0597">Phosphoprotein</keyword>
<evidence type="ECO:0000313" key="11">
    <source>
        <dbReference type="Proteomes" id="UP000199800"/>
    </source>
</evidence>
<dbReference type="PROSITE" id="PS51755">
    <property type="entry name" value="OMPR_PHOB"/>
    <property type="match status" value="1"/>
</dbReference>
<evidence type="ECO:0000256" key="6">
    <source>
        <dbReference type="PROSITE-ProRule" id="PRU00169"/>
    </source>
</evidence>
<dbReference type="InterPro" id="IPR016032">
    <property type="entry name" value="Sig_transdc_resp-reg_C-effctor"/>
</dbReference>
<evidence type="ECO:0000259" key="8">
    <source>
        <dbReference type="PROSITE" id="PS50110"/>
    </source>
</evidence>
<keyword evidence="3 7" id="KW-0238">DNA-binding</keyword>
<dbReference type="Gene3D" id="3.40.50.2300">
    <property type="match status" value="1"/>
</dbReference>
<evidence type="ECO:0000256" key="3">
    <source>
        <dbReference type="ARBA" id="ARBA00023125"/>
    </source>
</evidence>
<keyword evidence="4" id="KW-0804">Transcription</keyword>
<dbReference type="Gene3D" id="1.10.10.10">
    <property type="entry name" value="Winged helix-like DNA-binding domain superfamily/Winged helix DNA-binding domain"/>
    <property type="match status" value="1"/>
</dbReference>
<dbReference type="InterPro" id="IPR039420">
    <property type="entry name" value="WalR-like"/>
</dbReference>
<dbReference type="GO" id="GO:0000156">
    <property type="term" value="F:phosphorelay response regulator activity"/>
    <property type="evidence" value="ECO:0007669"/>
    <property type="project" value="TreeGrafter"/>
</dbReference>
<comment type="function">
    <text evidence="5">May play the central regulatory role in sporulation. It may be an element of the effector pathway responsible for the activation of sporulation genes in response to nutritional stress. Spo0A may act in concert with spo0H (a sigma factor) to control the expression of some genes that are critical to the sporulation process.</text>
</comment>
<proteinExistence type="predicted"/>
<keyword evidence="11" id="KW-1185">Reference proteome</keyword>
<evidence type="ECO:0000313" key="10">
    <source>
        <dbReference type="EMBL" id="SET03730.1"/>
    </source>
</evidence>
<evidence type="ECO:0000256" key="2">
    <source>
        <dbReference type="ARBA" id="ARBA00023015"/>
    </source>
</evidence>
<dbReference type="PANTHER" id="PTHR48111:SF43">
    <property type="entry name" value="STAGE 0 SPORULATION PROTEIN A HOMOLOG"/>
    <property type="match status" value="1"/>
</dbReference>
<dbReference type="CDD" id="cd00383">
    <property type="entry name" value="trans_reg_C"/>
    <property type="match status" value="1"/>
</dbReference>
<dbReference type="SMART" id="SM00862">
    <property type="entry name" value="Trans_reg_C"/>
    <property type="match status" value="1"/>
</dbReference>
<sequence>MRKIGIVEDDEKLSNELALFLNNNGLCAVSLPETAFSAEDILGKQFDMVLLDIGLPNTDGLYLCKELRKRSEIPIIMITSRNTDMAELMSMNCGADDFVSKPFHLQILLARIEAVLKRVYKGGENVSIFSLGSFHFDVAKGIIFTDTESAELSKNELKILHCLAKHKDTIVSREEIIAYLWDSEMFVDDNTLTVNMTRLRGKLDSIGVTGVIETKRGLGYILKCSF</sequence>
<dbReference type="SUPFAM" id="SSF52172">
    <property type="entry name" value="CheY-like"/>
    <property type="match status" value="1"/>
</dbReference>
<dbReference type="Pfam" id="PF00486">
    <property type="entry name" value="Trans_reg_C"/>
    <property type="match status" value="1"/>
</dbReference>
<feature type="modified residue" description="4-aspartylphosphate" evidence="6">
    <location>
        <position position="52"/>
    </location>
</feature>
<keyword evidence="2" id="KW-0805">Transcription regulation</keyword>
<dbReference type="Proteomes" id="UP000199800">
    <property type="component" value="Unassembled WGS sequence"/>
</dbReference>
<evidence type="ECO:0000256" key="1">
    <source>
        <dbReference type="ARBA" id="ARBA00018672"/>
    </source>
</evidence>
<organism evidence="10 11">
    <name type="scientific">[Clostridium] polysaccharolyticum</name>
    <dbReference type="NCBI Taxonomy" id="29364"/>
    <lineage>
        <taxon>Bacteria</taxon>
        <taxon>Bacillati</taxon>
        <taxon>Bacillota</taxon>
        <taxon>Clostridia</taxon>
        <taxon>Lachnospirales</taxon>
        <taxon>Lachnospiraceae</taxon>
    </lineage>
</organism>
<dbReference type="PROSITE" id="PS50110">
    <property type="entry name" value="RESPONSE_REGULATORY"/>
    <property type="match status" value="1"/>
</dbReference>
<evidence type="ECO:0000256" key="4">
    <source>
        <dbReference type="ARBA" id="ARBA00023163"/>
    </source>
</evidence>
<dbReference type="GO" id="GO:0032993">
    <property type="term" value="C:protein-DNA complex"/>
    <property type="evidence" value="ECO:0007669"/>
    <property type="project" value="TreeGrafter"/>
</dbReference>
<gene>
    <name evidence="10" type="ORF">SAMN04487772_10742</name>
</gene>
<dbReference type="GO" id="GO:0000976">
    <property type="term" value="F:transcription cis-regulatory region binding"/>
    <property type="evidence" value="ECO:0007669"/>
    <property type="project" value="TreeGrafter"/>
</dbReference>
<dbReference type="SUPFAM" id="SSF46894">
    <property type="entry name" value="C-terminal effector domain of the bipartite response regulators"/>
    <property type="match status" value="1"/>
</dbReference>
<evidence type="ECO:0000259" key="9">
    <source>
        <dbReference type="PROSITE" id="PS51755"/>
    </source>
</evidence>
<feature type="DNA-binding region" description="OmpR/PhoB-type" evidence="7">
    <location>
        <begin position="126"/>
        <end position="224"/>
    </location>
</feature>
<dbReference type="InterPro" id="IPR001789">
    <property type="entry name" value="Sig_transdc_resp-reg_receiver"/>
</dbReference>
<dbReference type="RefSeq" id="WP_092477393.1">
    <property type="nucleotide sequence ID" value="NZ_FOHN01000007.1"/>
</dbReference>
<dbReference type="AlphaFoldDB" id="A0A1I0BA97"/>
<dbReference type="Pfam" id="PF00072">
    <property type="entry name" value="Response_reg"/>
    <property type="match status" value="1"/>
</dbReference>
<dbReference type="SMART" id="SM00448">
    <property type="entry name" value="REC"/>
    <property type="match status" value="1"/>
</dbReference>
<dbReference type="InterPro" id="IPR011006">
    <property type="entry name" value="CheY-like_superfamily"/>
</dbReference>
<dbReference type="GO" id="GO:0006355">
    <property type="term" value="P:regulation of DNA-templated transcription"/>
    <property type="evidence" value="ECO:0007669"/>
    <property type="project" value="InterPro"/>
</dbReference>
<name>A0A1I0BA97_9FIRM</name>
<feature type="domain" description="OmpR/PhoB-type" evidence="9">
    <location>
        <begin position="126"/>
        <end position="224"/>
    </location>
</feature>
<accession>A0A1I0BA97</accession>